<dbReference type="Gene3D" id="2.60.120.10">
    <property type="entry name" value="Jelly Rolls"/>
    <property type="match status" value="1"/>
</dbReference>
<evidence type="ECO:0000256" key="2">
    <source>
        <dbReference type="ARBA" id="ARBA00023125"/>
    </source>
</evidence>
<organism evidence="5 6">
    <name type="scientific">Sphingobacterium thalpophilum</name>
    <dbReference type="NCBI Taxonomy" id="259"/>
    <lineage>
        <taxon>Bacteria</taxon>
        <taxon>Pseudomonadati</taxon>
        <taxon>Bacteroidota</taxon>
        <taxon>Sphingobacteriia</taxon>
        <taxon>Sphingobacteriales</taxon>
        <taxon>Sphingobacteriaceae</taxon>
        <taxon>Sphingobacterium</taxon>
    </lineage>
</organism>
<protein>
    <submittedName>
        <fullName evidence="5">L-rhamnose operon regulatory protein rhaS</fullName>
    </submittedName>
</protein>
<evidence type="ECO:0000256" key="3">
    <source>
        <dbReference type="ARBA" id="ARBA00023163"/>
    </source>
</evidence>
<dbReference type="PANTHER" id="PTHR43280:SF27">
    <property type="entry name" value="TRANSCRIPTIONAL REGULATOR MTLR"/>
    <property type="match status" value="1"/>
</dbReference>
<evidence type="ECO:0000259" key="4">
    <source>
        <dbReference type="PROSITE" id="PS01124"/>
    </source>
</evidence>
<dbReference type="STRING" id="1123265.GCA_000686625_01532"/>
<dbReference type="InterPro" id="IPR018062">
    <property type="entry name" value="HTH_AraC-typ_CS"/>
</dbReference>
<dbReference type="SMART" id="SM00342">
    <property type="entry name" value="HTH_ARAC"/>
    <property type="match status" value="1"/>
</dbReference>
<dbReference type="KEGG" id="stha:NCTC11429_03281"/>
<gene>
    <name evidence="5" type="primary">rhaS_10</name>
    <name evidence="5" type="ORF">NCTC11429_03281</name>
</gene>
<dbReference type="SUPFAM" id="SSF46689">
    <property type="entry name" value="Homeodomain-like"/>
    <property type="match status" value="2"/>
</dbReference>
<evidence type="ECO:0000256" key="1">
    <source>
        <dbReference type="ARBA" id="ARBA00023015"/>
    </source>
</evidence>
<keyword evidence="2" id="KW-0238">DNA-binding</keyword>
<dbReference type="InterPro" id="IPR014710">
    <property type="entry name" value="RmlC-like_jellyroll"/>
</dbReference>
<dbReference type="InterPro" id="IPR009057">
    <property type="entry name" value="Homeodomain-like_sf"/>
</dbReference>
<dbReference type="Proteomes" id="UP000308196">
    <property type="component" value="Chromosome"/>
</dbReference>
<dbReference type="PROSITE" id="PS00041">
    <property type="entry name" value="HTH_ARAC_FAMILY_1"/>
    <property type="match status" value="1"/>
</dbReference>
<dbReference type="Gene3D" id="1.10.10.60">
    <property type="entry name" value="Homeodomain-like"/>
    <property type="match status" value="2"/>
</dbReference>
<dbReference type="InterPro" id="IPR003313">
    <property type="entry name" value="AraC-bd"/>
</dbReference>
<sequence length="294" mass="34367">MKTLQFNVPTTRGQSLTIQEDVLETFYPYFHRHQEAQLMWIKKGQGVLIVEDSLHPFKENDIFFLGANQPHVFKSATPDGFSNESRSISIFFDPYGKLKYLFCLDEFESLNQFIHNNSRGFKIPERYFAQISERVNQLKAADQMDTLMHFFYLLRALANISREADALCTERVAVDIDTVTSTNRVKLICNYIKEHYKDELSLEDVADYANLTPQAFCRYFKKHCGVTFVSYLNRIRVKEVCNQLNEDRLDSVSFIAYNCGFNSITNFNRVFKQIMGCNPKEYVQQYKQTLNSFV</sequence>
<accession>A0A4U9VQR5</accession>
<dbReference type="InterPro" id="IPR018060">
    <property type="entry name" value="HTH_AraC"/>
</dbReference>
<keyword evidence="3" id="KW-0804">Transcription</keyword>
<dbReference type="InterPro" id="IPR011051">
    <property type="entry name" value="RmlC_Cupin_sf"/>
</dbReference>
<evidence type="ECO:0000313" key="5">
    <source>
        <dbReference type="EMBL" id="VTR45854.1"/>
    </source>
</evidence>
<dbReference type="RefSeq" id="WP_028069062.1">
    <property type="nucleotide sequence ID" value="NZ_JBPFQZ010000007.1"/>
</dbReference>
<dbReference type="GO" id="GO:0003700">
    <property type="term" value="F:DNA-binding transcription factor activity"/>
    <property type="evidence" value="ECO:0007669"/>
    <property type="project" value="InterPro"/>
</dbReference>
<dbReference type="Pfam" id="PF02311">
    <property type="entry name" value="AraC_binding"/>
    <property type="match status" value="1"/>
</dbReference>
<dbReference type="PANTHER" id="PTHR43280">
    <property type="entry name" value="ARAC-FAMILY TRANSCRIPTIONAL REGULATOR"/>
    <property type="match status" value="1"/>
</dbReference>
<evidence type="ECO:0000313" key="6">
    <source>
        <dbReference type="Proteomes" id="UP000308196"/>
    </source>
</evidence>
<dbReference type="AlphaFoldDB" id="A0A4U9VQR5"/>
<name>A0A4U9VQR5_9SPHI</name>
<feature type="domain" description="HTH araC/xylS-type" evidence="4">
    <location>
        <begin position="186"/>
        <end position="285"/>
    </location>
</feature>
<reference evidence="5 6" key="1">
    <citation type="submission" date="2019-05" db="EMBL/GenBank/DDBJ databases">
        <authorList>
            <consortium name="Pathogen Informatics"/>
        </authorList>
    </citation>
    <scope>NUCLEOTIDE SEQUENCE [LARGE SCALE GENOMIC DNA]</scope>
    <source>
        <strain evidence="5 6">NCTC11429</strain>
    </source>
</reference>
<keyword evidence="1" id="KW-0805">Transcription regulation</keyword>
<dbReference type="GO" id="GO:0043565">
    <property type="term" value="F:sequence-specific DNA binding"/>
    <property type="evidence" value="ECO:0007669"/>
    <property type="project" value="InterPro"/>
</dbReference>
<dbReference type="EMBL" id="LR590484">
    <property type="protein sequence ID" value="VTR45854.1"/>
    <property type="molecule type" value="Genomic_DNA"/>
</dbReference>
<dbReference type="PROSITE" id="PS01124">
    <property type="entry name" value="HTH_ARAC_FAMILY_2"/>
    <property type="match status" value="1"/>
</dbReference>
<dbReference type="Pfam" id="PF12833">
    <property type="entry name" value="HTH_18"/>
    <property type="match status" value="1"/>
</dbReference>
<proteinExistence type="predicted"/>
<dbReference type="GeneID" id="78463965"/>
<dbReference type="SUPFAM" id="SSF51182">
    <property type="entry name" value="RmlC-like cupins"/>
    <property type="match status" value="1"/>
</dbReference>